<protein>
    <recommendedName>
        <fullName evidence="3">DDE Tnp4 domain-containing protein</fullName>
    </recommendedName>
</protein>
<dbReference type="AlphaFoldDB" id="A0AAV9C047"/>
<sequence length="98" mass="10935">MAACSFDLQFQYVAVGWEGSTGDMKVLRWALHRGGFSISEGKYYLVDSGYANTHQFVAPCRGNRTQGNDMFFNMIEDEIEDAGSKEVEEGIPSVIEDI</sequence>
<evidence type="ECO:0000313" key="1">
    <source>
        <dbReference type="EMBL" id="KAK1282240.1"/>
    </source>
</evidence>
<dbReference type="EMBL" id="JAUJYO010000022">
    <property type="protein sequence ID" value="KAK1282240.1"/>
    <property type="molecule type" value="Genomic_DNA"/>
</dbReference>
<proteinExistence type="predicted"/>
<keyword evidence="2" id="KW-1185">Reference proteome</keyword>
<name>A0AAV9C047_ACOCL</name>
<evidence type="ECO:0008006" key="3">
    <source>
        <dbReference type="Google" id="ProtNLM"/>
    </source>
</evidence>
<evidence type="ECO:0000313" key="2">
    <source>
        <dbReference type="Proteomes" id="UP001180020"/>
    </source>
</evidence>
<comment type="caution">
    <text evidence="1">The sequence shown here is derived from an EMBL/GenBank/DDBJ whole genome shotgun (WGS) entry which is preliminary data.</text>
</comment>
<reference evidence="1" key="2">
    <citation type="submission" date="2023-06" db="EMBL/GenBank/DDBJ databases">
        <authorList>
            <person name="Ma L."/>
            <person name="Liu K.-W."/>
            <person name="Li Z."/>
            <person name="Hsiao Y.-Y."/>
            <person name="Qi Y."/>
            <person name="Fu T."/>
            <person name="Tang G."/>
            <person name="Zhang D."/>
            <person name="Sun W.-H."/>
            <person name="Liu D.-K."/>
            <person name="Li Y."/>
            <person name="Chen G.-Z."/>
            <person name="Liu X.-D."/>
            <person name="Liao X.-Y."/>
            <person name="Jiang Y.-T."/>
            <person name="Yu X."/>
            <person name="Hao Y."/>
            <person name="Huang J."/>
            <person name="Zhao X.-W."/>
            <person name="Ke S."/>
            <person name="Chen Y.-Y."/>
            <person name="Wu W.-L."/>
            <person name="Hsu J.-L."/>
            <person name="Lin Y.-F."/>
            <person name="Huang M.-D."/>
            <person name="Li C.-Y."/>
            <person name="Huang L."/>
            <person name="Wang Z.-W."/>
            <person name="Zhao X."/>
            <person name="Zhong W.-Y."/>
            <person name="Peng D.-H."/>
            <person name="Ahmad S."/>
            <person name="Lan S."/>
            <person name="Zhang J.-S."/>
            <person name="Tsai W.-C."/>
            <person name="Van De Peer Y."/>
            <person name="Liu Z.-J."/>
        </authorList>
    </citation>
    <scope>NUCLEOTIDE SEQUENCE</scope>
    <source>
        <strain evidence="1">CP</strain>
        <tissue evidence="1">Leaves</tissue>
    </source>
</reference>
<accession>A0AAV9C047</accession>
<gene>
    <name evidence="1" type="ORF">QJS10_CPB22g00220</name>
</gene>
<dbReference type="Proteomes" id="UP001180020">
    <property type="component" value="Unassembled WGS sequence"/>
</dbReference>
<organism evidence="1 2">
    <name type="scientific">Acorus calamus</name>
    <name type="common">Sweet flag</name>
    <dbReference type="NCBI Taxonomy" id="4465"/>
    <lineage>
        <taxon>Eukaryota</taxon>
        <taxon>Viridiplantae</taxon>
        <taxon>Streptophyta</taxon>
        <taxon>Embryophyta</taxon>
        <taxon>Tracheophyta</taxon>
        <taxon>Spermatophyta</taxon>
        <taxon>Magnoliopsida</taxon>
        <taxon>Liliopsida</taxon>
        <taxon>Acoraceae</taxon>
        <taxon>Acorus</taxon>
    </lineage>
</organism>
<reference evidence="1" key="1">
    <citation type="journal article" date="2023" name="Nat. Commun.">
        <title>Diploid and tetraploid genomes of Acorus and the evolution of monocots.</title>
        <authorList>
            <person name="Ma L."/>
            <person name="Liu K.W."/>
            <person name="Li Z."/>
            <person name="Hsiao Y.Y."/>
            <person name="Qi Y."/>
            <person name="Fu T."/>
            <person name="Tang G.D."/>
            <person name="Zhang D."/>
            <person name="Sun W.H."/>
            <person name="Liu D.K."/>
            <person name="Li Y."/>
            <person name="Chen G.Z."/>
            <person name="Liu X.D."/>
            <person name="Liao X.Y."/>
            <person name="Jiang Y.T."/>
            <person name="Yu X."/>
            <person name="Hao Y."/>
            <person name="Huang J."/>
            <person name="Zhao X.W."/>
            <person name="Ke S."/>
            <person name="Chen Y.Y."/>
            <person name="Wu W.L."/>
            <person name="Hsu J.L."/>
            <person name="Lin Y.F."/>
            <person name="Huang M.D."/>
            <person name="Li C.Y."/>
            <person name="Huang L."/>
            <person name="Wang Z.W."/>
            <person name="Zhao X."/>
            <person name="Zhong W.Y."/>
            <person name="Peng D.H."/>
            <person name="Ahmad S."/>
            <person name="Lan S."/>
            <person name="Zhang J.S."/>
            <person name="Tsai W.C."/>
            <person name="Van de Peer Y."/>
            <person name="Liu Z.J."/>
        </authorList>
    </citation>
    <scope>NUCLEOTIDE SEQUENCE</scope>
    <source>
        <strain evidence="1">CP</strain>
    </source>
</reference>